<dbReference type="PANTHER" id="PTHR31414">
    <property type="entry name" value="TRANSMEMBRANE PROTEIN DDB_G0292058"/>
    <property type="match status" value="1"/>
</dbReference>
<keyword evidence="1" id="KW-0812">Transmembrane</keyword>
<dbReference type="EMBL" id="JBJUIK010000002">
    <property type="protein sequence ID" value="KAL3535944.1"/>
    <property type="molecule type" value="Genomic_DNA"/>
</dbReference>
<organism evidence="3 4">
    <name type="scientific">Cinchona calisaya</name>
    <dbReference type="NCBI Taxonomy" id="153742"/>
    <lineage>
        <taxon>Eukaryota</taxon>
        <taxon>Viridiplantae</taxon>
        <taxon>Streptophyta</taxon>
        <taxon>Embryophyta</taxon>
        <taxon>Tracheophyta</taxon>
        <taxon>Spermatophyta</taxon>
        <taxon>Magnoliopsida</taxon>
        <taxon>eudicotyledons</taxon>
        <taxon>Gunneridae</taxon>
        <taxon>Pentapetalae</taxon>
        <taxon>asterids</taxon>
        <taxon>lamiids</taxon>
        <taxon>Gentianales</taxon>
        <taxon>Rubiaceae</taxon>
        <taxon>Cinchonoideae</taxon>
        <taxon>Cinchoneae</taxon>
        <taxon>Cinchona</taxon>
    </lineage>
</organism>
<dbReference type="PANTHER" id="PTHR31414:SF21">
    <property type="match status" value="1"/>
</dbReference>
<evidence type="ECO:0008006" key="5">
    <source>
        <dbReference type="Google" id="ProtNLM"/>
    </source>
</evidence>
<feature type="transmembrane region" description="Helical" evidence="1">
    <location>
        <begin position="269"/>
        <end position="297"/>
    </location>
</feature>
<reference evidence="3 4" key="1">
    <citation type="submission" date="2024-11" db="EMBL/GenBank/DDBJ databases">
        <title>A near-complete genome assembly of Cinchona calisaya.</title>
        <authorList>
            <person name="Lian D.C."/>
            <person name="Zhao X.W."/>
            <person name="Wei L."/>
        </authorList>
    </citation>
    <scope>NUCLEOTIDE SEQUENCE [LARGE SCALE GENOMIC DNA]</scope>
    <source>
        <tissue evidence="3">Nenye</tissue>
    </source>
</reference>
<feature type="signal peptide" evidence="2">
    <location>
        <begin position="1"/>
        <end position="30"/>
    </location>
</feature>
<evidence type="ECO:0000256" key="2">
    <source>
        <dbReference type="SAM" id="SignalP"/>
    </source>
</evidence>
<evidence type="ECO:0000313" key="4">
    <source>
        <dbReference type="Proteomes" id="UP001630127"/>
    </source>
</evidence>
<dbReference type="Proteomes" id="UP001630127">
    <property type="component" value="Unassembled WGS sequence"/>
</dbReference>
<evidence type="ECO:0000256" key="1">
    <source>
        <dbReference type="SAM" id="Phobius"/>
    </source>
</evidence>
<keyword evidence="1" id="KW-1133">Transmembrane helix</keyword>
<accession>A0ABD3AXK1</accession>
<feature type="chain" id="PRO_5044851231" description="Plasma membrane fusion protein PRM1" evidence="2">
    <location>
        <begin position="31"/>
        <end position="559"/>
    </location>
</feature>
<protein>
    <recommendedName>
        <fullName evidence="5">Plasma membrane fusion protein PRM1</fullName>
    </recommendedName>
</protein>
<feature type="transmembrane region" description="Helical" evidence="1">
    <location>
        <begin position="156"/>
        <end position="180"/>
    </location>
</feature>
<evidence type="ECO:0000313" key="3">
    <source>
        <dbReference type="EMBL" id="KAL3535944.1"/>
    </source>
</evidence>
<name>A0ABD3AXK1_9GENT</name>
<comment type="caution">
    <text evidence="3">The sequence shown here is derived from an EMBL/GenBank/DDBJ whole genome shotgun (WGS) entry which is preliminary data.</text>
</comment>
<dbReference type="InterPro" id="IPR040283">
    <property type="entry name" value="DDB_G0292058-like"/>
</dbReference>
<keyword evidence="4" id="KW-1185">Reference proteome</keyword>
<dbReference type="AlphaFoldDB" id="A0ABD3AXK1"/>
<sequence length="559" mass="62223">MNCLKSNPFLIFLLPLSFLLLANFFSSSYGASLDHNNLQQANIPEYLDRKIHHYHGINVEGHTRRIAEETTGDNITYDLILAADRTHRRDPTDHFNYYTGGWRIGNRHYLASVAFSAAGPIVFAIIWFVVFAVFLLCLCCRCCCCSRKSYGYSPTAYTISVVCLAVCTIAAIAGIAFVYMGQGKFESSIVNTSSFVLHKADDVIVNLKDILDNLNAAKNTSIGQSVLPDNLKAQINGITGTIEGVTTNFRNVTQKNSHDIENFLNPMKILLIGVAAALLVLSVLGFLFSVLGLGCLLGSNWMDSYNTNNYNEWRLSPCEQVRLISNPALFASFIGDTCIAMDEWLQNPNARSALEEIIPKVDNKTAQEISSVTKGVSLGTVDMINGIITKVINANVPPNVGPPLYYNQNGPMLPILCNPYDSKLADRQCAAGEVWKKYVCQVSGAICKTPGRLTPNMYNQLSTTANVSYTLYKEMPFVLDLIDSTYLKELFGDISKNYCPSLSVSTEWMYTGFIFSSVAVMFSLIIWIFYSRERRQRSYTKKVDKESSIENPFAYSQND</sequence>
<feature type="transmembrane region" description="Helical" evidence="1">
    <location>
        <begin position="508"/>
        <end position="530"/>
    </location>
</feature>
<keyword evidence="1" id="KW-0472">Membrane</keyword>
<keyword evidence="2" id="KW-0732">Signal</keyword>
<gene>
    <name evidence="3" type="ORF">ACH5RR_004405</name>
</gene>
<proteinExistence type="predicted"/>